<reference evidence="2" key="1">
    <citation type="journal article" date="2012" name="PLoS Genet.">
        <title>The genomes of the fungal plant pathogens Cladosporium fulvum and Dothistroma septosporum reveal adaptation to different hosts and lifestyles but also signatures of common ancestry.</title>
        <authorList>
            <person name="de Wit P.J.G.M."/>
            <person name="van der Burgt A."/>
            <person name="Oekmen B."/>
            <person name="Stergiopoulos I."/>
            <person name="Abd-Elsalam K.A."/>
            <person name="Aerts A.L."/>
            <person name="Bahkali A.H."/>
            <person name="Beenen H.G."/>
            <person name="Chettri P."/>
            <person name="Cox M.P."/>
            <person name="Datema E."/>
            <person name="de Vries R.P."/>
            <person name="Dhillon B."/>
            <person name="Ganley A.R."/>
            <person name="Griffiths S.A."/>
            <person name="Guo Y."/>
            <person name="Hamelin R.C."/>
            <person name="Henrissat B."/>
            <person name="Kabir M.S."/>
            <person name="Jashni M.K."/>
            <person name="Kema G."/>
            <person name="Klaubauf S."/>
            <person name="Lapidus A."/>
            <person name="Levasseur A."/>
            <person name="Lindquist E."/>
            <person name="Mehrabi R."/>
            <person name="Ohm R.A."/>
            <person name="Owen T.J."/>
            <person name="Salamov A."/>
            <person name="Schwelm A."/>
            <person name="Schijlen E."/>
            <person name="Sun H."/>
            <person name="van den Burg H.A."/>
            <person name="van Ham R.C.H.J."/>
            <person name="Zhang S."/>
            <person name="Goodwin S.B."/>
            <person name="Grigoriev I.V."/>
            <person name="Collemare J."/>
            <person name="Bradshaw R.E."/>
        </authorList>
    </citation>
    <scope>NUCLEOTIDE SEQUENCE [LARGE SCALE GENOMIC DNA]</scope>
    <source>
        <strain evidence="2">NZE10 / CBS 128990</strain>
    </source>
</reference>
<dbReference type="HOGENOM" id="CLU_2831173_0_0_1"/>
<organism evidence="1 2">
    <name type="scientific">Dothistroma septosporum (strain NZE10 / CBS 128990)</name>
    <name type="common">Red band needle blight fungus</name>
    <name type="synonym">Mycosphaerella pini</name>
    <dbReference type="NCBI Taxonomy" id="675120"/>
    <lineage>
        <taxon>Eukaryota</taxon>
        <taxon>Fungi</taxon>
        <taxon>Dikarya</taxon>
        <taxon>Ascomycota</taxon>
        <taxon>Pezizomycotina</taxon>
        <taxon>Dothideomycetes</taxon>
        <taxon>Dothideomycetidae</taxon>
        <taxon>Mycosphaerellales</taxon>
        <taxon>Mycosphaerellaceae</taxon>
        <taxon>Dothistroma</taxon>
    </lineage>
</organism>
<dbReference type="AlphaFoldDB" id="N1PQ12"/>
<sequence>MYAGRIALQSLPTGARGEQDTAELRYMAKSISSVPAVQPGMHQQWRCSCQQHTLPICTIAQQDPDW</sequence>
<protein>
    <submittedName>
        <fullName evidence="1">Uncharacterized protein</fullName>
    </submittedName>
</protein>
<reference evidence="1 2" key="2">
    <citation type="journal article" date="2012" name="PLoS Pathog.">
        <title>Diverse lifestyles and strategies of plant pathogenesis encoded in the genomes of eighteen Dothideomycetes fungi.</title>
        <authorList>
            <person name="Ohm R.A."/>
            <person name="Feau N."/>
            <person name="Henrissat B."/>
            <person name="Schoch C.L."/>
            <person name="Horwitz B.A."/>
            <person name="Barry K.W."/>
            <person name="Condon B.J."/>
            <person name="Copeland A.C."/>
            <person name="Dhillon B."/>
            <person name="Glaser F."/>
            <person name="Hesse C.N."/>
            <person name="Kosti I."/>
            <person name="LaButti K."/>
            <person name="Lindquist E.A."/>
            <person name="Lucas S."/>
            <person name="Salamov A.A."/>
            <person name="Bradshaw R.E."/>
            <person name="Ciuffetti L."/>
            <person name="Hamelin R.C."/>
            <person name="Kema G.H.J."/>
            <person name="Lawrence C."/>
            <person name="Scott J.A."/>
            <person name="Spatafora J.W."/>
            <person name="Turgeon B.G."/>
            <person name="de Wit P.J.G.M."/>
            <person name="Zhong S."/>
            <person name="Goodwin S.B."/>
            <person name="Grigoriev I.V."/>
        </authorList>
    </citation>
    <scope>NUCLEOTIDE SEQUENCE [LARGE SCALE GENOMIC DNA]</scope>
    <source>
        <strain evidence="2">NZE10 / CBS 128990</strain>
    </source>
</reference>
<evidence type="ECO:0000313" key="2">
    <source>
        <dbReference type="Proteomes" id="UP000016933"/>
    </source>
</evidence>
<evidence type="ECO:0000313" key="1">
    <source>
        <dbReference type="EMBL" id="EME45521.1"/>
    </source>
</evidence>
<dbReference type="EMBL" id="KB446538">
    <property type="protein sequence ID" value="EME45521.1"/>
    <property type="molecule type" value="Genomic_DNA"/>
</dbReference>
<proteinExistence type="predicted"/>
<accession>N1PQ12</accession>
<dbReference type="Proteomes" id="UP000016933">
    <property type="component" value="Unassembled WGS sequence"/>
</dbReference>
<keyword evidence="2" id="KW-1185">Reference proteome</keyword>
<gene>
    <name evidence="1" type="ORF">DOTSEDRAFT_79482</name>
</gene>
<name>N1PQ12_DOTSN</name>